<evidence type="ECO:0000256" key="1">
    <source>
        <dbReference type="SAM" id="MobiDB-lite"/>
    </source>
</evidence>
<comment type="caution">
    <text evidence="2">The sequence shown here is derived from an EMBL/GenBank/DDBJ whole genome shotgun (WGS) entry which is preliminary data.</text>
</comment>
<feature type="region of interest" description="Disordered" evidence="1">
    <location>
        <begin position="37"/>
        <end position="82"/>
    </location>
</feature>
<protein>
    <submittedName>
        <fullName evidence="2">Uncharacterized protein</fullName>
    </submittedName>
</protein>
<accession>A0A062XQ12</accession>
<gene>
    <name evidence="2" type="ORF">EG19_09800</name>
</gene>
<dbReference type="STRING" id="1312852.EG19_09800"/>
<evidence type="ECO:0000313" key="2">
    <source>
        <dbReference type="EMBL" id="KDA54707.1"/>
    </source>
</evidence>
<evidence type="ECO:0000313" key="3">
    <source>
        <dbReference type="Proteomes" id="UP000027284"/>
    </source>
</evidence>
<proteinExistence type="predicted"/>
<dbReference type="Proteomes" id="UP000027284">
    <property type="component" value="Unassembled WGS sequence"/>
</dbReference>
<feature type="compositionally biased region" description="Acidic residues" evidence="1">
    <location>
        <begin position="46"/>
        <end position="82"/>
    </location>
</feature>
<reference evidence="2 3" key="1">
    <citation type="submission" date="2014-04" db="EMBL/GenBank/DDBJ databases">
        <title>The Genome Sequence of Thermoanaerobaculum aquaticum MP-01, The First Cultivated Group 23 Acidobacterium.</title>
        <authorList>
            <person name="Stamps B.W."/>
            <person name="Losey N.A."/>
            <person name="Lawson P.A."/>
            <person name="Stevenson B.S."/>
        </authorList>
    </citation>
    <scope>NUCLEOTIDE SEQUENCE [LARGE SCALE GENOMIC DNA]</scope>
    <source>
        <strain evidence="2 3">MP-01</strain>
    </source>
</reference>
<name>A0A062XQ12_9BACT</name>
<sequence length="82" mass="9897">MPRPDYIICLECESEVEDFTWRDGEIRRATCEVCGNSDPDAFALPEDFEELDEEEEEEDWEDEEEDEDYLDEEDEDFEEEEE</sequence>
<dbReference type="AlphaFoldDB" id="A0A062XQ12"/>
<dbReference type="RefSeq" id="WP_038046890.1">
    <property type="nucleotide sequence ID" value="NZ_JMFG01000005.1"/>
</dbReference>
<keyword evidence="3" id="KW-1185">Reference proteome</keyword>
<dbReference type="EMBL" id="JMFG01000005">
    <property type="protein sequence ID" value="KDA54707.1"/>
    <property type="molecule type" value="Genomic_DNA"/>
</dbReference>
<organism evidence="2 3">
    <name type="scientific">Thermoanaerobaculum aquaticum</name>
    <dbReference type="NCBI Taxonomy" id="1312852"/>
    <lineage>
        <taxon>Bacteria</taxon>
        <taxon>Pseudomonadati</taxon>
        <taxon>Acidobacteriota</taxon>
        <taxon>Thermoanaerobaculia</taxon>
        <taxon>Thermoanaerobaculales</taxon>
        <taxon>Thermoanaerobaculaceae</taxon>
        <taxon>Thermoanaerobaculum</taxon>
    </lineage>
</organism>